<reference evidence="2 3" key="1">
    <citation type="submission" date="2019-06" db="EMBL/GenBank/DDBJ databases">
        <title>A novel bacterium of genus Amaricoccus, isolated from marine sediment.</title>
        <authorList>
            <person name="Huang H."/>
            <person name="Mo K."/>
            <person name="Hu Y."/>
        </authorList>
    </citation>
    <scope>NUCLEOTIDE SEQUENCE [LARGE SCALE GENOMIC DNA]</scope>
    <source>
        <strain evidence="2 3">HB172011</strain>
    </source>
</reference>
<evidence type="ECO:0000313" key="3">
    <source>
        <dbReference type="Proteomes" id="UP000319255"/>
    </source>
</evidence>
<keyword evidence="1" id="KW-1133">Transmembrane helix</keyword>
<protein>
    <submittedName>
        <fullName evidence="2">Uncharacterized protein</fullName>
    </submittedName>
</protein>
<dbReference type="Proteomes" id="UP000319255">
    <property type="component" value="Unassembled WGS sequence"/>
</dbReference>
<keyword evidence="3" id="KW-1185">Reference proteome</keyword>
<feature type="transmembrane region" description="Helical" evidence="1">
    <location>
        <begin position="327"/>
        <end position="349"/>
    </location>
</feature>
<keyword evidence="1" id="KW-0472">Membrane</keyword>
<name>A0A501WVL7_9RHOB</name>
<evidence type="ECO:0000256" key="1">
    <source>
        <dbReference type="SAM" id="Phobius"/>
    </source>
</evidence>
<keyword evidence="1" id="KW-0812">Transmembrane</keyword>
<accession>A0A501WVL7</accession>
<sequence>MHALARRAARLILSLLLLVSLGLAAWNAWTLAASPVGAMLVARSETEIAARLERLLAREVTPEALDRRLTAHLDASPRDWAAIDALSRLAEEQGVAPSPEVAARLSAADAEDRSAMARTRDCLACAWDPARCDLSAIALCQVAVALIPFGDAVSVARESGHLVAGAEVDEIDLALSTVGLAATLAVPLTAGASTLVDAGAGVMRTAYRMGALSEPVVATLRRGARTGIDWGRVSKLRPGRGFGDELAAAIRPGALRPATAFLEDAGGLVKSAGTRDAIFMLGKARRAEDAKVLAATAKPLGPRAAGTVEWAGMRHLGRLTLRYADEVWYAAASALSAAAALAGLLLATLKSLTLRALRRLAREPRLARE</sequence>
<comment type="caution">
    <text evidence="2">The sequence shown here is derived from an EMBL/GenBank/DDBJ whole genome shotgun (WGS) entry which is preliminary data.</text>
</comment>
<dbReference type="RefSeq" id="WP_140454624.1">
    <property type="nucleotide sequence ID" value="NZ_VFRP01000012.1"/>
</dbReference>
<evidence type="ECO:0000313" key="2">
    <source>
        <dbReference type="EMBL" id="TPE49926.1"/>
    </source>
</evidence>
<dbReference type="OrthoDB" id="7864687at2"/>
<dbReference type="EMBL" id="VFRP01000012">
    <property type="protein sequence ID" value="TPE49926.1"/>
    <property type="molecule type" value="Genomic_DNA"/>
</dbReference>
<proteinExistence type="predicted"/>
<dbReference type="AlphaFoldDB" id="A0A501WVL7"/>
<organism evidence="2 3">
    <name type="scientific">Amaricoccus solimangrovi</name>
    <dbReference type="NCBI Taxonomy" id="2589815"/>
    <lineage>
        <taxon>Bacteria</taxon>
        <taxon>Pseudomonadati</taxon>
        <taxon>Pseudomonadota</taxon>
        <taxon>Alphaproteobacteria</taxon>
        <taxon>Rhodobacterales</taxon>
        <taxon>Paracoccaceae</taxon>
        <taxon>Amaricoccus</taxon>
    </lineage>
</organism>
<gene>
    <name evidence="2" type="ORF">FJM51_13260</name>
</gene>